<dbReference type="InterPro" id="IPR013098">
    <property type="entry name" value="Ig_I-set"/>
</dbReference>
<dbReference type="InterPro" id="IPR003961">
    <property type="entry name" value="FN3_dom"/>
</dbReference>
<keyword evidence="5" id="KW-0325">Glycoprotein</keyword>
<keyword evidence="3 8" id="KW-0472">Membrane</keyword>
<dbReference type="PANTHER" id="PTHR11640:SF31">
    <property type="entry name" value="IRREGULAR CHIASM C-ROUGHEST PROTEIN-RELATED"/>
    <property type="match status" value="1"/>
</dbReference>
<dbReference type="STRING" id="158441.A0A226ER01"/>
<dbReference type="GO" id="GO:0050839">
    <property type="term" value="F:cell adhesion molecule binding"/>
    <property type="evidence" value="ECO:0007669"/>
    <property type="project" value="TreeGrafter"/>
</dbReference>
<feature type="transmembrane region" description="Helical" evidence="8">
    <location>
        <begin position="986"/>
        <end position="1011"/>
    </location>
</feature>
<dbReference type="GO" id="GO:0005886">
    <property type="term" value="C:plasma membrane"/>
    <property type="evidence" value="ECO:0007669"/>
    <property type="project" value="TreeGrafter"/>
</dbReference>
<dbReference type="FunFam" id="2.60.40.10:FF:000405">
    <property type="entry name" value="nephrin isoform X1"/>
    <property type="match status" value="1"/>
</dbReference>
<feature type="compositionally biased region" description="Basic and acidic residues" evidence="7">
    <location>
        <begin position="1064"/>
        <end position="1078"/>
    </location>
</feature>
<dbReference type="Pfam" id="PF00041">
    <property type="entry name" value="fn3"/>
    <property type="match status" value="1"/>
</dbReference>
<dbReference type="AlphaFoldDB" id="A0A226ER01"/>
<dbReference type="PROSITE" id="PS50835">
    <property type="entry name" value="IG_LIKE"/>
    <property type="match status" value="8"/>
</dbReference>
<dbReference type="GO" id="GO:0098609">
    <property type="term" value="P:cell-cell adhesion"/>
    <property type="evidence" value="ECO:0007669"/>
    <property type="project" value="TreeGrafter"/>
</dbReference>
<feature type="domain" description="Ig-like" evidence="9">
    <location>
        <begin position="191"/>
        <end position="280"/>
    </location>
</feature>
<dbReference type="Pfam" id="PF13927">
    <property type="entry name" value="Ig_3"/>
    <property type="match status" value="4"/>
</dbReference>
<sequence length="1265" mass="139064">MAQWTRSGFALGFDRDLHNVPRLSYVGDSDRGVHNLRIENVTLSDITEYQCQVGPGKGNKAIRADAHLNVLVPPKSMEITNHGPDATITLKEKEQTELECVVREARPAASVIWYRNDVVLRTETREDTTELVDVVVSGTTIQKNTTRSKIKFLPSSEDDKARYVCEARHPALVRPQQISVHLSVQYPPGAPRIDGYNEGEIIRENQSVSLTCISRGGNPSPELIWYKNDVRIDSTYATSYRESRNELTFMANTRDNLANFRCEATNLMSSIPKVADVVLTVQFPPREVKITGVNEGKIGDMITLNCASTNSNPKADIAWFKGGVSLDNPFTTSSVSPDGGWTTQSNVTFKVEPGEGSFVVTCQAINKGLGESKVASHTINVIRAPGHPVIYKTSLNFSEGHLHKIICTSVGGHPVPNLQWYREDKKIESTNEKEGNTAKAELSLVANASDNGVTYRCEAKNKALQTAYSESVTFHVLFPPRTVSINVKPKKLKEGERAYLTCESSSSNPPAKVVWQRNGIHIPAHTNSTKDGVYGGKKTVTTLELNLTSELDNVAYTCQATNSAIKKSVHDGVTLQVLYKPKFIDSPGEKVSVVEGEAAVVMVKAKANPDQIKYKWSRNNTPLKIKPKKLFFDGPVLNWTSVGRKDKGKYECEASNSEGSTLYTVELDVQYKPTVEPSSEYVMVGEGESAHLDCTSDANPLDESMVKWTHEREGKMSELESRISRSFQDTKSYLTIYQVTLNDSGLYTCTVNNKIGEPANASIYLIVKRPPDIDLSPQIAKAASNKGETGKLICRARGNPNVTFSWSREGALIATNDSKYSIQYSRIDMMTWESVLSVKNVLPPDYGLYECMAHNSLGDETHQVRLEVRSVPEPPNGLKVVNFTQDSVTLSWSPGFDGGHDQSFKVKWWKVGGFGGVRTDEVFPKNATVYTINGLSPVTEFGFSVAGKNLLGEGNYTTDIVRQETSILQRFQFSQMLDGKPDASKIIIISVSIIGTVLLLLNILVVSFFIYKKNYNVKEKEDASEQGSSKSAIEMYGPPSSYNETVNGETLSSISEKSGTYSHPENHDDDHHYIEDGGKGPGASTYLVEQINHHHSSGFPYRDIGGVSYSTLPRKIHHGAPIEPVSGHPVHHEDDGYVDALRRNAYNNQGVGDKTLLYGRTTPRVASRPPNVPPIPELYNIPPEARYIPFPPPGFGGSPVGNGSVRHSSSHNMLNSAISPTNTSSFQANGRLITANGPLSPGRGSILTTFAPNPSPMMEHEGHLV</sequence>
<dbReference type="InterPro" id="IPR007110">
    <property type="entry name" value="Ig-like_dom"/>
</dbReference>
<evidence type="ECO:0000256" key="6">
    <source>
        <dbReference type="ARBA" id="ARBA00023319"/>
    </source>
</evidence>
<feature type="domain" description="Ig-like" evidence="9">
    <location>
        <begin position="673"/>
        <end position="762"/>
    </location>
</feature>
<dbReference type="Pfam" id="PF08205">
    <property type="entry name" value="C2-set_2"/>
    <property type="match status" value="3"/>
</dbReference>
<dbReference type="GO" id="GO:0009653">
    <property type="term" value="P:anatomical structure morphogenesis"/>
    <property type="evidence" value="ECO:0007669"/>
    <property type="project" value="UniProtKB-ARBA"/>
</dbReference>
<gene>
    <name evidence="11" type="ORF">Fcan01_05524</name>
</gene>
<feature type="region of interest" description="Disordered" evidence="7">
    <location>
        <begin position="1020"/>
        <end position="1079"/>
    </location>
</feature>
<accession>A0A226ER01</accession>
<dbReference type="FunFam" id="2.60.40.10:FF:000032">
    <property type="entry name" value="palladin isoform X1"/>
    <property type="match status" value="1"/>
</dbReference>
<feature type="domain" description="Ig-like" evidence="9">
    <location>
        <begin position="480"/>
        <end position="570"/>
    </location>
</feature>
<dbReference type="Proteomes" id="UP000198287">
    <property type="component" value="Unassembled WGS sequence"/>
</dbReference>
<proteinExistence type="predicted"/>
<keyword evidence="12" id="KW-1185">Reference proteome</keyword>
<keyword evidence="6" id="KW-0393">Immunoglobulin domain</keyword>
<reference evidence="11 12" key="1">
    <citation type="submission" date="2015-12" db="EMBL/GenBank/DDBJ databases">
        <title>The genome of Folsomia candida.</title>
        <authorList>
            <person name="Faddeeva A."/>
            <person name="Derks M.F."/>
            <person name="Anvar Y."/>
            <person name="Smit S."/>
            <person name="Van Straalen N."/>
            <person name="Roelofs D."/>
        </authorList>
    </citation>
    <scope>NUCLEOTIDE SEQUENCE [LARGE SCALE GENOMIC DNA]</scope>
    <source>
        <strain evidence="11 12">VU population</strain>
        <tissue evidence="11">Whole body</tissue>
    </source>
</reference>
<comment type="subcellular location">
    <subcellularLocation>
        <location evidence="1">Membrane</location>
        <topology evidence="1">Single-pass type I membrane protein</topology>
    </subcellularLocation>
</comment>
<dbReference type="InterPro" id="IPR036116">
    <property type="entry name" value="FN3_sf"/>
</dbReference>
<feature type="domain" description="Ig-like" evidence="9">
    <location>
        <begin position="285"/>
        <end position="380"/>
    </location>
</feature>
<dbReference type="PROSITE" id="PS50853">
    <property type="entry name" value="FN3"/>
    <property type="match status" value="1"/>
</dbReference>
<keyword evidence="2" id="KW-0677">Repeat</keyword>
<dbReference type="Gene3D" id="2.60.40.10">
    <property type="entry name" value="Immunoglobulins"/>
    <property type="match status" value="10"/>
</dbReference>
<dbReference type="PROSITE" id="PS00290">
    <property type="entry name" value="IG_MHC"/>
    <property type="match status" value="1"/>
</dbReference>
<dbReference type="SUPFAM" id="SSF49265">
    <property type="entry name" value="Fibronectin type III"/>
    <property type="match status" value="1"/>
</dbReference>
<feature type="domain" description="Ig-like" evidence="9">
    <location>
        <begin position="74"/>
        <end position="179"/>
    </location>
</feature>
<dbReference type="GO" id="GO:0030154">
    <property type="term" value="P:cell differentiation"/>
    <property type="evidence" value="ECO:0007669"/>
    <property type="project" value="UniProtKB-ARBA"/>
</dbReference>
<dbReference type="SMART" id="SM00060">
    <property type="entry name" value="FN3"/>
    <property type="match status" value="1"/>
</dbReference>
<evidence type="ECO:0000259" key="10">
    <source>
        <dbReference type="PROSITE" id="PS50853"/>
    </source>
</evidence>
<dbReference type="InterPro" id="IPR051275">
    <property type="entry name" value="Cell_adhesion_signaling"/>
</dbReference>
<protein>
    <submittedName>
        <fullName evidence="11">Nephrin</fullName>
    </submittedName>
</protein>
<feature type="domain" description="Fibronectin type-III" evidence="10">
    <location>
        <begin position="874"/>
        <end position="968"/>
    </location>
</feature>
<comment type="caution">
    <text evidence="11">The sequence shown here is derived from an EMBL/GenBank/DDBJ whole genome shotgun (WGS) entry which is preliminary data.</text>
</comment>
<dbReference type="InterPro" id="IPR003599">
    <property type="entry name" value="Ig_sub"/>
</dbReference>
<feature type="domain" description="Ig-like" evidence="9">
    <location>
        <begin position="388"/>
        <end position="473"/>
    </location>
</feature>
<evidence type="ECO:0000313" key="12">
    <source>
        <dbReference type="Proteomes" id="UP000198287"/>
    </source>
</evidence>
<dbReference type="InterPro" id="IPR036179">
    <property type="entry name" value="Ig-like_dom_sf"/>
</dbReference>
<evidence type="ECO:0000256" key="7">
    <source>
        <dbReference type="SAM" id="MobiDB-lite"/>
    </source>
</evidence>
<dbReference type="EMBL" id="LNIX01000002">
    <property type="protein sequence ID" value="OXA59026.1"/>
    <property type="molecule type" value="Genomic_DNA"/>
</dbReference>
<dbReference type="InterPro" id="IPR013162">
    <property type="entry name" value="CD80_C2-set"/>
</dbReference>
<keyword evidence="8" id="KW-1133">Transmembrane helix</keyword>
<organism evidence="11 12">
    <name type="scientific">Folsomia candida</name>
    <name type="common">Springtail</name>
    <dbReference type="NCBI Taxonomy" id="158441"/>
    <lineage>
        <taxon>Eukaryota</taxon>
        <taxon>Metazoa</taxon>
        <taxon>Ecdysozoa</taxon>
        <taxon>Arthropoda</taxon>
        <taxon>Hexapoda</taxon>
        <taxon>Collembola</taxon>
        <taxon>Entomobryomorpha</taxon>
        <taxon>Isotomoidea</taxon>
        <taxon>Isotomidae</taxon>
        <taxon>Proisotominae</taxon>
        <taxon>Folsomia</taxon>
    </lineage>
</organism>
<dbReference type="SUPFAM" id="SSF48726">
    <property type="entry name" value="Immunoglobulin"/>
    <property type="match status" value="9"/>
</dbReference>
<dbReference type="CDD" id="cd00096">
    <property type="entry name" value="Ig"/>
    <property type="match status" value="1"/>
</dbReference>
<keyword evidence="8" id="KW-0812">Transmembrane</keyword>
<keyword evidence="4" id="KW-1015">Disulfide bond</keyword>
<evidence type="ECO:0000259" key="9">
    <source>
        <dbReference type="PROSITE" id="PS50835"/>
    </source>
</evidence>
<evidence type="ECO:0000256" key="3">
    <source>
        <dbReference type="ARBA" id="ARBA00023136"/>
    </source>
</evidence>
<name>A0A226ER01_FOLCA</name>
<dbReference type="InterPro" id="IPR003006">
    <property type="entry name" value="Ig/MHC_CS"/>
</dbReference>
<dbReference type="OrthoDB" id="10028801at2759"/>
<evidence type="ECO:0000256" key="1">
    <source>
        <dbReference type="ARBA" id="ARBA00004479"/>
    </source>
</evidence>
<dbReference type="InterPro" id="IPR013783">
    <property type="entry name" value="Ig-like_fold"/>
</dbReference>
<dbReference type="CDD" id="cd00063">
    <property type="entry name" value="FN3"/>
    <property type="match status" value="1"/>
</dbReference>
<dbReference type="InterPro" id="IPR003598">
    <property type="entry name" value="Ig_sub2"/>
</dbReference>
<dbReference type="SMART" id="SM00408">
    <property type="entry name" value="IGc2"/>
    <property type="match status" value="8"/>
</dbReference>
<dbReference type="PANTHER" id="PTHR11640">
    <property type="entry name" value="NEPHRIN"/>
    <property type="match status" value="1"/>
</dbReference>
<evidence type="ECO:0000256" key="4">
    <source>
        <dbReference type="ARBA" id="ARBA00023157"/>
    </source>
</evidence>
<feature type="domain" description="Ig-like" evidence="9">
    <location>
        <begin position="771"/>
        <end position="867"/>
    </location>
</feature>
<evidence type="ECO:0000313" key="11">
    <source>
        <dbReference type="EMBL" id="OXA59026.1"/>
    </source>
</evidence>
<feature type="domain" description="Ig-like" evidence="9">
    <location>
        <begin position="581"/>
        <end position="668"/>
    </location>
</feature>
<dbReference type="SMART" id="SM00409">
    <property type="entry name" value="IG"/>
    <property type="match status" value="7"/>
</dbReference>
<dbReference type="OMA" id="IEGYSPG"/>
<dbReference type="Pfam" id="PF07679">
    <property type="entry name" value="I-set"/>
    <property type="match status" value="1"/>
</dbReference>
<evidence type="ECO:0000256" key="5">
    <source>
        <dbReference type="ARBA" id="ARBA00023180"/>
    </source>
</evidence>
<evidence type="ECO:0000256" key="8">
    <source>
        <dbReference type="SAM" id="Phobius"/>
    </source>
</evidence>
<evidence type="ECO:0000256" key="2">
    <source>
        <dbReference type="ARBA" id="ARBA00022737"/>
    </source>
</evidence>
<feature type="compositionally biased region" description="Polar residues" evidence="7">
    <location>
        <begin position="1040"/>
        <end position="1063"/>
    </location>
</feature>
<dbReference type="GO" id="GO:0005911">
    <property type="term" value="C:cell-cell junction"/>
    <property type="evidence" value="ECO:0007669"/>
    <property type="project" value="TreeGrafter"/>
</dbReference>